<dbReference type="Proteomes" id="UP000887580">
    <property type="component" value="Unplaced"/>
</dbReference>
<evidence type="ECO:0000313" key="2">
    <source>
        <dbReference type="WBParaSite" id="PS1159_v2.g5497.t1"/>
    </source>
</evidence>
<accession>A0AC35GHN9</accession>
<reference evidence="2" key="1">
    <citation type="submission" date="2022-11" db="UniProtKB">
        <authorList>
            <consortium name="WormBaseParasite"/>
        </authorList>
    </citation>
    <scope>IDENTIFICATION</scope>
</reference>
<evidence type="ECO:0000313" key="1">
    <source>
        <dbReference type="Proteomes" id="UP000887580"/>
    </source>
</evidence>
<protein>
    <submittedName>
        <fullName evidence="2">Uncharacterized protein</fullName>
    </submittedName>
</protein>
<proteinExistence type="predicted"/>
<sequence>MDFDEWNEVMSKDLKKLNLHCKYASHGIVGMTETSDYGIVLQIATSTTGKKYFVIAELKRACVTFVQNDDTKHEYEHLNVGKIVLVQRNTANEVEDLTISDVSDKYDNELANIDGYASHGIMGMTETSDYGIVVQIATSTTGKKYFVIAELKRGCVTFVQNDDTKYEYDHLNAGKIVLVQRNAANEVENLTISEVSDKYDNKLANNDGFIAKCIFRYDVNGKKEHDYFVGGLRINNIECDYDDVESSEESDTSSDDDDDSSDGAVEVNDNEEENGTLNLEVLNPIITLPNVFYGRIIVPKVLIDCRQRADAFYARENVPFIWLPSRYVAGPAYGETERMKNSLTWEIPKNTISGLHDIPKVPSFRGCFIDDELIFLAYAPHSLATYAGYGSYSGDRRGRALFIERINFDDHTKRIYIPNAIYDRDSYYVSAPQDSVPIYFQPWENGLFLIELDSKYAMGNFYRHAHKFCYVYDRYGVIEGFPEKDKLYPIKINKDFEDGKYLTVVEIVPLPEKNFLPRNTKLEIIGDGFVANDEMIFCKDYDHLQIYYSKDEFGNLELGTFGKISAVYDPTLQRYHLSSFCLSKRLQKLEIHFCPRNGENKICFGVPVKRLPNGYLQHDFFGIISVKPFRQTDQFIDSLFVTYVGQDPKYQTAFAENEELLLEALEEDY</sequence>
<organism evidence="1 2">
    <name type="scientific">Panagrolaimus sp. PS1159</name>
    <dbReference type="NCBI Taxonomy" id="55785"/>
    <lineage>
        <taxon>Eukaryota</taxon>
        <taxon>Metazoa</taxon>
        <taxon>Ecdysozoa</taxon>
        <taxon>Nematoda</taxon>
        <taxon>Chromadorea</taxon>
        <taxon>Rhabditida</taxon>
        <taxon>Tylenchina</taxon>
        <taxon>Panagrolaimomorpha</taxon>
        <taxon>Panagrolaimoidea</taxon>
        <taxon>Panagrolaimidae</taxon>
        <taxon>Panagrolaimus</taxon>
    </lineage>
</organism>
<name>A0AC35GHN9_9BILA</name>
<dbReference type="WBParaSite" id="PS1159_v2.g5497.t1">
    <property type="protein sequence ID" value="PS1159_v2.g5497.t1"/>
    <property type="gene ID" value="PS1159_v2.g5497"/>
</dbReference>